<comment type="caution">
    <text evidence="1">The sequence shown here is derived from an EMBL/GenBank/DDBJ whole genome shotgun (WGS) entry which is preliminary data.</text>
</comment>
<dbReference type="EMBL" id="VZRB01000032">
    <property type="protein sequence ID" value="KAB1141389.1"/>
    <property type="molecule type" value="Genomic_DNA"/>
</dbReference>
<proteinExistence type="predicted"/>
<dbReference type="AlphaFoldDB" id="A0A6H9URP9"/>
<organism evidence="1 2">
    <name type="scientific">Streptomyces luteolifulvus</name>
    <dbReference type="NCBI Taxonomy" id="2615112"/>
    <lineage>
        <taxon>Bacteria</taxon>
        <taxon>Bacillati</taxon>
        <taxon>Actinomycetota</taxon>
        <taxon>Actinomycetes</taxon>
        <taxon>Kitasatosporales</taxon>
        <taxon>Streptomycetaceae</taxon>
        <taxon>Streptomyces</taxon>
    </lineage>
</organism>
<sequence>MSAVTIPGALADYVTDQFIGDDETAAVLDAARRGRGRTLVIEPTSPRILHVISRYAESVLAMKRNRAQRDAARLWIKRAGNSPARMVHHFTSTGTAYNHTQTRYDIRDGDVLVIHSEQVVGILVSAYPAAITKENGDLHTLTAPAREIEGGTYAASAEAAEQIARSYGFPLAGEETEPAPYAEGARVQQGNRTGTVTAVNVPMFHLDTQTTTRDNVTIEWDHGTTSTIHPSHVEPANETTEEIEAQQAAAEVTEIEASAGTWRGEWIGEESAGDTLFDVEPAAEQGALFTEGDQPAREAIAVRMTPEPAGLARIRAKAAADREAYRAEMDERQAADHIAHGAPVPAALQARIDARRAEAAAEPAETLPARRVIEGVIVGHAGAAEGSTPADAGHPNVIAARATLDGLAVARMTDHHDVSDPTEAEQDVRGYLVDPREGNRVAVYWLEGGRTIRRDTPGHGPALECLADRLERRGWRVEKMLRSSQCVFAHRPTS</sequence>
<accession>A0A6H9URP9</accession>
<name>A0A6H9URP9_9ACTN</name>
<evidence type="ECO:0000313" key="1">
    <source>
        <dbReference type="EMBL" id="KAB1141389.1"/>
    </source>
</evidence>
<evidence type="ECO:0000313" key="2">
    <source>
        <dbReference type="Proteomes" id="UP000442707"/>
    </source>
</evidence>
<keyword evidence="2" id="KW-1185">Reference proteome</keyword>
<gene>
    <name evidence="1" type="ORF">F7R91_32710</name>
</gene>
<dbReference type="RefSeq" id="WP_150955284.1">
    <property type="nucleotide sequence ID" value="NZ_VZRB01000032.1"/>
</dbReference>
<protein>
    <submittedName>
        <fullName evidence="1">Uncharacterized protein</fullName>
    </submittedName>
</protein>
<dbReference type="Proteomes" id="UP000442707">
    <property type="component" value="Unassembled WGS sequence"/>
</dbReference>
<reference evidence="1 2" key="1">
    <citation type="submission" date="2019-09" db="EMBL/GenBank/DDBJ databases">
        <title>Screening of Novel Bioactive Compounds from Soil-Associated.</title>
        <authorList>
            <person name="Zhao S."/>
        </authorList>
    </citation>
    <scope>NUCLEOTIDE SEQUENCE [LARGE SCALE GENOMIC DNA]</scope>
    <source>
        <strain evidence="1 2">HIT-DPA4</strain>
    </source>
</reference>